<dbReference type="SUPFAM" id="SSF55347">
    <property type="entry name" value="Glyceraldehyde-3-phosphate dehydrogenase-like, C-terminal domain"/>
    <property type="match status" value="1"/>
</dbReference>
<dbReference type="Proteomes" id="UP000281431">
    <property type="component" value="Unassembled WGS sequence"/>
</dbReference>
<dbReference type="InterPro" id="IPR000683">
    <property type="entry name" value="Gfo/Idh/MocA-like_OxRdtase_N"/>
</dbReference>
<proteinExistence type="predicted"/>
<dbReference type="InterPro" id="IPR036291">
    <property type="entry name" value="NAD(P)-bd_dom_sf"/>
</dbReference>
<dbReference type="OrthoDB" id="195534at2157"/>
<dbReference type="GO" id="GO:0016491">
    <property type="term" value="F:oxidoreductase activity"/>
    <property type="evidence" value="ECO:0007669"/>
    <property type="project" value="UniProtKB-KW"/>
</dbReference>
<dbReference type="EMBL" id="REFZ01000007">
    <property type="protein sequence ID" value="RQG99946.1"/>
    <property type="molecule type" value="Genomic_DNA"/>
</dbReference>
<dbReference type="GO" id="GO:0000166">
    <property type="term" value="F:nucleotide binding"/>
    <property type="evidence" value="ECO:0007669"/>
    <property type="project" value="InterPro"/>
</dbReference>
<dbReference type="PANTHER" id="PTHR43818">
    <property type="entry name" value="BCDNA.GH03377"/>
    <property type="match status" value="1"/>
</dbReference>
<evidence type="ECO:0000256" key="1">
    <source>
        <dbReference type="ARBA" id="ARBA00023002"/>
    </source>
</evidence>
<comment type="caution">
    <text evidence="4">The sequence shown here is derived from an EMBL/GenBank/DDBJ whole genome shotgun (WGS) entry which is preliminary data.</text>
</comment>
<dbReference type="InterPro" id="IPR055170">
    <property type="entry name" value="GFO_IDH_MocA-like_dom"/>
</dbReference>
<gene>
    <name evidence="4" type="ORF">EA472_12005</name>
</gene>
<evidence type="ECO:0000313" key="4">
    <source>
        <dbReference type="EMBL" id="RQG99946.1"/>
    </source>
</evidence>
<reference evidence="4 5" key="1">
    <citation type="submission" date="2018-10" db="EMBL/GenBank/DDBJ databases">
        <title>Natrarchaeobius chitinivorans gen. nov., sp. nov., and Natrarchaeobius haloalkaliphilus sp. nov., alkaliphilic, chitin-utilizing haloarchaea from hypersaline alkaline lakes.</title>
        <authorList>
            <person name="Sorokin D.Y."/>
            <person name="Elcheninov A.G."/>
            <person name="Kostrikina N.A."/>
            <person name="Bale N.J."/>
            <person name="Sinninghe Damste J.S."/>
            <person name="Khijniak T.V."/>
            <person name="Kublanov I.V."/>
            <person name="Toshchakov S.V."/>
        </authorList>
    </citation>
    <scope>NUCLEOTIDE SEQUENCE [LARGE SCALE GENOMIC DNA]</scope>
    <source>
        <strain evidence="4 5">AArcht7</strain>
    </source>
</reference>
<dbReference type="Gene3D" id="3.40.50.720">
    <property type="entry name" value="NAD(P)-binding Rossmann-like Domain"/>
    <property type="match status" value="1"/>
</dbReference>
<protein>
    <submittedName>
        <fullName evidence="4">Gfo/Idh/MocA family oxidoreductase</fullName>
    </submittedName>
</protein>
<dbReference type="Pfam" id="PF22725">
    <property type="entry name" value="GFO_IDH_MocA_C3"/>
    <property type="match status" value="1"/>
</dbReference>
<dbReference type="PANTHER" id="PTHR43818:SF11">
    <property type="entry name" value="BCDNA.GH03377"/>
    <property type="match status" value="1"/>
</dbReference>
<keyword evidence="1" id="KW-0560">Oxidoreductase</keyword>
<evidence type="ECO:0000259" key="2">
    <source>
        <dbReference type="Pfam" id="PF01408"/>
    </source>
</evidence>
<feature type="domain" description="GFO/IDH/MocA-like oxidoreductase" evidence="3">
    <location>
        <begin position="139"/>
        <end position="273"/>
    </location>
</feature>
<feature type="domain" description="Gfo/Idh/MocA-like oxidoreductase N-terminal" evidence="2">
    <location>
        <begin position="6"/>
        <end position="123"/>
    </location>
</feature>
<dbReference type="AlphaFoldDB" id="A0A3N6MY12"/>
<accession>A0A3N6MY12</accession>
<organism evidence="4 5">
    <name type="scientific">Natrarchaeobius chitinivorans</name>
    <dbReference type="NCBI Taxonomy" id="1679083"/>
    <lineage>
        <taxon>Archaea</taxon>
        <taxon>Methanobacteriati</taxon>
        <taxon>Methanobacteriota</taxon>
        <taxon>Stenosarchaea group</taxon>
        <taxon>Halobacteria</taxon>
        <taxon>Halobacteriales</taxon>
        <taxon>Natrialbaceae</taxon>
        <taxon>Natrarchaeobius</taxon>
    </lineage>
</organism>
<sequence length="375" mass="40157">MIGDGIGVGIVGLGGMGTLHARRIDELGADVVAGADLVEAKRRQFAGEFGAETYETHEGLVVDDNVDAVVVTTPNRFHEPITVAALEAGCDVLVEKPLAHTLESAVRIAEAAAKAEGICMVGFHNRHAGSMAMFDEYDARGRFGDLTHVEANYVRRRGVPGPGSWFTDPDLAGGGALLDIGVHALDLALYALDFPEITEVSGVTRTTFGTRESYADPDGFGDNWNAEAETYEVDDSVSAFIRCADGQTISLEAAWATNREQSMDFRIRGTRAGAQFDIGSTDLTILEAGTTGCDHYADAQLTGDPTVTGHETQDQQFLSTIASGTVPETNTIEQALLVQRVIDAIYRSSEAGRSVRLEEVPLEPELTARTNYRSS</sequence>
<name>A0A3N6MY12_NATCH</name>
<dbReference type="Pfam" id="PF01408">
    <property type="entry name" value="GFO_IDH_MocA"/>
    <property type="match status" value="1"/>
</dbReference>
<dbReference type="SUPFAM" id="SSF51735">
    <property type="entry name" value="NAD(P)-binding Rossmann-fold domains"/>
    <property type="match status" value="1"/>
</dbReference>
<dbReference type="InterPro" id="IPR050463">
    <property type="entry name" value="Gfo/Idh/MocA_oxidrdct_glycsds"/>
</dbReference>
<evidence type="ECO:0000259" key="3">
    <source>
        <dbReference type="Pfam" id="PF22725"/>
    </source>
</evidence>
<keyword evidence="5" id="KW-1185">Reference proteome</keyword>
<dbReference type="Gene3D" id="3.30.360.10">
    <property type="entry name" value="Dihydrodipicolinate Reductase, domain 2"/>
    <property type="match status" value="1"/>
</dbReference>
<evidence type="ECO:0000313" key="5">
    <source>
        <dbReference type="Proteomes" id="UP000281431"/>
    </source>
</evidence>